<sequence>MASGGIGRLKSPKTEATAMDSRAHPCGWVAQTEAVTSGAPPLSLDLSNGMGTPSEKKRGNEVLKRNF</sequence>
<proteinExistence type="predicted"/>
<feature type="region of interest" description="Disordered" evidence="1">
    <location>
        <begin position="37"/>
        <end position="67"/>
    </location>
</feature>
<protein>
    <submittedName>
        <fullName evidence="2">Uncharacterized protein</fullName>
    </submittedName>
</protein>
<dbReference type="AlphaFoldDB" id="A0A2P5ESH3"/>
<evidence type="ECO:0000256" key="1">
    <source>
        <dbReference type="SAM" id="MobiDB-lite"/>
    </source>
</evidence>
<dbReference type="Proteomes" id="UP000237000">
    <property type="component" value="Unassembled WGS sequence"/>
</dbReference>
<evidence type="ECO:0000313" key="3">
    <source>
        <dbReference type="Proteomes" id="UP000237000"/>
    </source>
</evidence>
<accession>A0A2P5ESH3</accession>
<feature type="compositionally biased region" description="Basic and acidic residues" evidence="1">
    <location>
        <begin position="54"/>
        <end position="67"/>
    </location>
</feature>
<name>A0A2P5ESH3_TREOI</name>
<organism evidence="2 3">
    <name type="scientific">Trema orientale</name>
    <name type="common">Charcoal tree</name>
    <name type="synonym">Celtis orientalis</name>
    <dbReference type="NCBI Taxonomy" id="63057"/>
    <lineage>
        <taxon>Eukaryota</taxon>
        <taxon>Viridiplantae</taxon>
        <taxon>Streptophyta</taxon>
        <taxon>Embryophyta</taxon>
        <taxon>Tracheophyta</taxon>
        <taxon>Spermatophyta</taxon>
        <taxon>Magnoliopsida</taxon>
        <taxon>eudicotyledons</taxon>
        <taxon>Gunneridae</taxon>
        <taxon>Pentapetalae</taxon>
        <taxon>rosids</taxon>
        <taxon>fabids</taxon>
        <taxon>Rosales</taxon>
        <taxon>Cannabaceae</taxon>
        <taxon>Trema</taxon>
    </lineage>
</organism>
<feature type="region of interest" description="Disordered" evidence="1">
    <location>
        <begin position="1"/>
        <end position="21"/>
    </location>
</feature>
<evidence type="ECO:0000313" key="2">
    <source>
        <dbReference type="EMBL" id="PON88496.1"/>
    </source>
</evidence>
<dbReference type="InParanoid" id="A0A2P5ESH3"/>
<keyword evidence="3" id="KW-1185">Reference proteome</keyword>
<comment type="caution">
    <text evidence="2">The sequence shown here is derived from an EMBL/GenBank/DDBJ whole genome shotgun (WGS) entry which is preliminary data.</text>
</comment>
<dbReference type="EMBL" id="JXTC01000105">
    <property type="protein sequence ID" value="PON88496.1"/>
    <property type="molecule type" value="Genomic_DNA"/>
</dbReference>
<reference evidence="3" key="1">
    <citation type="submission" date="2016-06" db="EMBL/GenBank/DDBJ databases">
        <title>Parallel loss of symbiosis genes in relatives of nitrogen-fixing non-legume Parasponia.</title>
        <authorList>
            <person name="Van Velzen R."/>
            <person name="Holmer R."/>
            <person name="Bu F."/>
            <person name="Rutten L."/>
            <person name="Van Zeijl A."/>
            <person name="Liu W."/>
            <person name="Santuari L."/>
            <person name="Cao Q."/>
            <person name="Sharma T."/>
            <person name="Shen D."/>
            <person name="Roswanjaya Y."/>
            <person name="Wardhani T."/>
            <person name="Kalhor M.S."/>
            <person name="Jansen J."/>
            <person name="Van den Hoogen J."/>
            <person name="Gungor B."/>
            <person name="Hartog M."/>
            <person name="Hontelez J."/>
            <person name="Verver J."/>
            <person name="Yang W.-C."/>
            <person name="Schijlen E."/>
            <person name="Repin R."/>
            <person name="Schilthuizen M."/>
            <person name="Schranz E."/>
            <person name="Heidstra R."/>
            <person name="Miyata K."/>
            <person name="Fedorova E."/>
            <person name="Kohlen W."/>
            <person name="Bisseling T."/>
            <person name="Smit S."/>
            <person name="Geurts R."/>
        </authorList>
    </citation>
    <scope>NUCLEOTIDE SEQUENCE [LARGE SCALE GENOMIC DNA]</scope>
    <source>
        <strain evidence="3">cv. RG33-2</strain>
    </source>
</reference>
<gene>
    <name evidence="2" type="ORF">TorRG33x02_157100</name>
</gene>